<feature type="region of interest" description="Disordered" evidence="1">
    <location>
        <begin position="1"/>
        <end position="41"/>
    </location>
</feature>
<organism evidence="2 3">
    <name type="scientific">Candidatus Ozemobacter sibiricus</name>
    <dbReference type="NCBI Taxonomy" id="2268124"/>
    <lineage>
        <taxon>Bacteria</taxon>
        <taxon>Candidatus Ozemobacteria</taxon>
        <taxon>Candidatus Ozemobacterales</taxon>
        <taxon>Candidatus Ozemobacteraceae</taxon>
        <taxon>Candidatus Ozemobacter</taxon>
    </lineage>
</organism>
<protein>
    <submittedName>
        <fullName evidence="2">Uncharacterized protein</fullName>
    </submittedName>
</protein>
<proteinExistence type="predicted"/>
<name>A0A367ZLC4_9BACT</name>
<gene>
    <name evidence="2" type="ORF">OZSIB_1291</name>
</gene>
<dbReference type="EMBL" id="QOQW01000021">
    <property type="protein sequence ID" value="RCK78569.1"/>
    <property type="molecule type" value="Genomic_DNA"/>
</dbReference>
<evidence type="ECO:0000313" key="2">
    <source>
        <dbReference type="EMBL" id="RCK78569.1"/>
    </source>
</evidence>
<comment type="caution">
    <text evidence="2">The sequence shown here is derived from an EMBL/GenBank/DDBJ whole genome shotgun (WGS) entry which is preliminary data.</text>
</comment>
<dbReference type="AlphaFoldDB" id="A0A367ZLC4"/>
<sequence length="41" mass="4742">MNRPNRPASRARKWGRRPPPDGPGRKRSGNAVFRFEAPRLE</sequence>
<reference evidence="2 3" key="1">
    <citation type="submission" date="2018-05" db="EMBL/GenBank/DDBJ databases">
        <title>A metagenomic window into the 2 km-deep terrestrial subsurface aquifer revealed taxonomically and functionally diverse microbial community comprising novel uncultured bacterial lineages.</title>
        <authorList>
            <person name="Kadnikov V.V."/>
            <person name="Mardanov A.V."/>
            <person name="Beletsky A.V."/>
            <person name="Banks D."/>
            <person name="Pimenov N.V."/>
            <person name="Frank Y.A."/>
            <person name="Karnachuk O.V."/>
            <person name="Ravin N.V."/>
        </authorList>
    </citation>
    <scope>NUCLEOTIDE SEQUENCE [LARGE SCALE GENOMIC DNA]</scope>
    <source>
        <strain evidence="2">BY5</strain>
    </source>
</reference>
<evidence type="ECO:0000313" key="3">
    <source>
        <dbReference type="Proteomes" id="UP000252355"/>
    </source>
</evidence>
<accession>A0A367ZLC4</accession>
<dbReference type="Proteomes" id="UP000252355">
    <property type="component" value="Unassembled WGS sequence"/>
</dbReference>
<evidence type="ECO:0000256" key="1">
    <source>
        <dbReference type="SAM" id="MobiDB-lite"/>
    </source>
</evidence>